<gene>
    <name evidence="2" type="ORF">RFI_26319</name>
</gene>
<name>X6MAL9_RETFI</name>
<evidence type="ECO:0000256" key="1">
    <source>
        <dbReference type="SAM" id="MobiDB-lite"/>
    </source>
</evidence>
<dbReference type="AlphaFoldDB" id="X6MAL9"/>
<evidence type="ECO:0000313" key="2">
    <source>
        <dbReference type="EMBL" id="ETO11058.1"/>
    </source>
</evidence>
<dbReference type="Proteomes" id="UP000023152">
    <property type="component" value="Unassembled WGS sequence"/>
</dbReference>
<comment type="caution">
    <text evidence="2">The sequence shown here is derived from an EMBL/GenBank/DDBJ whole genome shotgun (WGS) entry which is preliminary data.</text>
</comment>
<reference evidence="2 3" key="1">
    <citation type="journal article" date="2013" name="Curr. Biol.">
        <title>The Genome of the Foraminiferan Reticulomyxa filosa.</title>
        <authorList>
            <person name="Glockner G."/>
            <person name="Hulsmann N."/>
            <person name="Schleicher M."/>
            <person name="Noegel A.A."/>
            <person name="Eichinger L."/>
            <person name="Gallinger C."/>
            <person name="Pawlowski J."/>
            <person name="Sierra R."/>
            <person name="Euteneuer U."/>
            <person name="Pillet L."/>
            <person name="Moustafa A."/>
            <person name="Platzer M."/>
            <person name="Groth M."/>
            <person name="Szafranski K."/>
            <person name="Schliwa M."/>
        </authorList>
    </citation>
    <scope>NUCLEOTIDE SEQUENCE [LARGE SCALE GENOMIC DNA]</scope>
</reference>
<sequence>LSHSFSGKSEHSPQNIQNQKKNNNRATVINMTSLQIASDQKWLPKEVEKLQEDFRDIERDILIRTWNHCEGDIDRAKRILTLISEECDEKFDHFVFTYSKKKNNSDFDIKLERPLMSLIEKYGEWIDNRVIVETWRESKHEFTSAFQKLAIMSISQFSMMEVGWEMVTTIGRETCIFMLWNILSHPKKVRYREISGDKFSNSLMQKCQRQGIDFGYVHQECIEYLYELGFQRETNGNWYLRNPVNTLKLWKWLKYFLNKHYQDYKSIFPTSSIRVLKNGKWENCEIVFDFNNRRLGLVKCDSKKQVLLETLQVGNPKKFSLEFHVDIEWINDLSYVEINETKWYNVILNKCWSFGFHGSIIDTLNPYALTLKQALEKLKIKAQLHESTFSDGDELLGFHFHFDKCEPRIPEDVNEMLLHDIYKGYNRYPQMQVTWIINYYTMIPYERTISLCKYKALNDNKERDLTLTLTSTLVNEKAQPNPFLCEYDEYTLQQNYNYNSSKPKDVCATELQKLLHEVIRNGFVCDLITMSNHDSNKIDEDEIKEKFDMMKRRYANYT</sequence>
<keyword evidence="3" id="KW-1185">Reference proteome</keyword>
<protein>
    <submittedName>
        <fullName evidence="2">Uncharacterized protein</fullName>
    </submittedName>
</protein>
<dbReference type="EMBL" id="ASPP01022832">
    <property type="protein sequence ID" value="ETO11058.1"/>
    <property type="molecule type" value="Genomic_DNA"/>
</dbReference>
<evidence type="ECO:0000313" key="3">
    <source>
        <dbReference type="Proteomes" id="UP000023152"/>
    </source>
</evidence>
<accession>X6MAL9</accession>
<feature type="region of interest" description="Disordered" evidence="1">
    <location>
        <begin position="1"/>
        <end position="24"/>
    </location>
</feature>
<organism evidence="2 3">
    <name type="scientific">Reticulomyxa filosa</name>
    <dbReference type="NCBI Taxonomy" id="46433"/>
    <lineage>
        <taxon>Eukaryota</taxon>
        <taxon>Sar</taxon>
        <taxon>Rhizaria</taxon>
        <taxon>Retaria</taxon>
        <taxon>Foraminifera</taxon>
        <taxon>Monothalamids</taxon>
        <taxon>Reticulomyxidae</taxon>
        <taxon>Reticulomyxa</taxon>
    </lineage>
</organism>
<proteinExistence type="predicted"/>
<feature type="non-terminal residue" evidence="2">
    <location>
        <position position="1"/>
    </location>
</feature>